<reference evidence="1" key="1">
    <citation type="submission" date="2022-05" db="EMBL/GenBank/DDBJ databases">
        <title>Chromosome-level genome of Chaenocephalus aceratus.</title>
        <authorList>
            <person name="Park H."/>
        </authorList>
    </citation>
    <scope>NUCLEOTIDE SEQUENCE</scope>
    <source>
        <strain evidence="1">KU_202001</strain>
    </source>
</reference>
<keyword evidence="2" id="KW-1185">Reference proteome</keyword>
<dbReference type="EMBL" id="CM043787">
    <property type="protein sequence ID" value="KAI4829729.1"/>
    <property type="molecule type" value="Genomic_DNA"/>
</dbReference>
<evidence type="ECO:0000313" key="1">
    <source>
        <dbReference type="EMBL" id="KAI4829729.1"/>
    </source>
</evidence>
<name>A0ACB9XS33_CHAAC</name>
<comment type="caution">
    <text evidence="1">The sequence shown here is derived from an EMBL/GenBank/DDBJ whole genome shotgun (WGS) entry which is preliminary data.</text>
</comment>
<sequence>MEALTSLLESHKVSLSTEFKTVIAALESKIDLVHATIYDHGQRITSLESNADLVDGRLSTLEATCAELAASNAKLRAKTADLEARSRRKNIRIIGLPESIEGPRPTAFFSDLLPQLLGDQILPTSPELVRAHRSLAAKPKPGERPRPVIIRFHNFQTKERVIREARKMRADLRYEGKPIAFYADYIPEVVMQRALYREVMAQLYKLGLRPALQYPAKLMITAENGDKVWLSSVEEAKRYLAAKQRLLTWTGPSGSSLGPASALTDRPQAPHLDRPRSHWTPQLTWTGPPGSSLGPALQAPHLDRPSRLLTWTGPPGSSLPFGAACETWVGLHSDCWQPQNARGGLKRHVVLFLPQSSTLLPLDENILQLSL</sequence>
<evidence type="ECO:0000313" key="2">
    <source>
        <dbReference type="Proteomes" id="UP001057452"/>
    </source>
</evidence>
<organism evidence="1 2">
    <name type="scientific">Chaenocephalus aceratus</name>
    <name type="common">Blackfin icefish</name>
    <name type="synonym">Chaenichthys aceratus</name>
    <dbReference type="NCBI Taxonomy" id="36190"/>
    <lineage>
        <taxon>Eukaryota</taxon>
        <taxon>Metazoa</taxon>
        <taxon>Chordata</taxon>
        <taxon>Craniata</taxon>
        <taxon>Vertebrata</taxon>
        <taxon>Euteleostomi</taxon>
        <taxon>Actinopterygii</taxon>
        <taxon>Neopterygii</taxon>
        <taxon>Teleostei</taxon>
        <taxon>Neoteleostei</taxon>
        <taxon>Acanthomorphata</taxon>
        <taxon>Eupercaria</taxon>
        <taxon>Perciformes</taxon>
        <taxon>Notothenioidei</taxon>
        <taxon>Channichthyidae</taxon>
        <taxon>Chaenocephalus</taxon>
    </lineage>
</organism>
<protein>
    <submittedName>
        <fullName evidence="1">Uncharacterized protein</fullName>
    </submittedName>
</protein>
<accession>A0ACB9XS33</accession>
<proteinExistence type="predicted"/>
<dbReference type="Proteomes" id="UP001057452">
    <property type="component" value="Chromosome 3"/>
</dbReference>
<gene>
    <name evidence="1" type="ORF">KUCAC02_001402</name>
</gene>